<keyword evidence="10" id="KW-0234">DNA repair</keyword>
<proteinExistence type="inferred from homology"/>
<evidence type="ECO:0000313" key="16">
    <source>
        <dbReference type="Proteomes" id="UP001302676"/>
    </source>
</evidence>
<sequence length="1700" mass="190062">MPPYVPRKRTRGEASQLLDEGKGKQQYGPETTLVAPPRKSTLFDDLDATSTPRSSGRRQPSALEIADSDDDESSLSSLSDADFEDVPAAKRQKVQVPFNGGGEDDSAVDEDEDEDEDEDVVFEDVEAPQTSFAHVPTPTGDLELTLIRDTRISLANALGRKGPSKLERRTRISTHCVHVQLLLWHNAIRNSWLCDPLLQGILLSHLPPKLWAEVDRWRLSSGLVPPAKAEMNRETKSNIKGKGKAVARKSREWTKASQRLEQGAADLSHCDPLFRLMKYLSAWWKQRFRVTAPGLRKWGYMPLERLDRLTKASKQNSHEKERYGERIQDIDEFRRCAQECAGSRDVGAQLFTGLLRALGLEARLVGNLQPLGFGWNKLEEADPEKAEFNYGQVTGNDRATAKAAEKAGRLEDTVPARGPGKVARTAIEDGDDSELALDDSDEDLAIQVPQAPQQRGKVHDADLEFPHYWTEVLSPVTKKYLPVDAIVKAVIGTNRELIESLEPRGGKADKAKQVMAYIVGHSQDGTAKDVTVRYLKRQTLPGRTKGMRIPIEKVPVYNHHGKVKRYDQFDWFKSVMRGYSRGGERCPFTEADDLETMTDLKPAVMEKKEVKEGEETLQYYKQSKDFVLARHLKREEALLPTAVSVRTFRNKGKATEEEPVYARKDVVQVKSAETWHKQGRAPKPGEMALKRVPYRAATTNRRREIAEVEAVTGEKVLQGLYSFDQTDWIIPPPIKNGIIPKNEYGNIDLFVQHMCPEGAVHVPYRGAMRVAKRLGIDFAEAVVDFEFGHRMAVPVIQGVVVAEEHHDRVMEELAKDEAEKLRKEDEKRRKAALGMWRKFIMGLRIVERIEQDYGQVQEDVDVFGHEGGRGEYDDAAAGAEEEMGGGFLSEDYEDEGEQTSHMTSGFFPVADEDGEDGGEQADTLEVDHGEAAPSRWSKETASKIVRGTVLRTSYFISDSPSPPSSPSLQEISPPQALTTNADPDFDELDLDDLHDFDEEPPSCEETVLHCFPDICPKFLQDQALKHGGRSQDVISDILDEQEKGRPYPKRPSPLKRKRPDEEDTEETNVQPQFANAEPRPADKGRGYFNSYLKAARMLLKAAFPQRYAEDVDNAFKENDYRVYTTYLALDEANWNPAVAPARTKKVPPGIVKLPNVEYDLRLRAHPAEIDALATLTAVRTACEARTRARETKELEERLKAEEEEKNLAQAKAEGTVADCGCCFDELPLNRMVHCDASTVHWFCRACAKQMAEHVVGLSKHKLACMSMDGCEGGFAKDQKEIFLDDKLSTALDLIEQEEALRLAGIENLETCPFCRYAAEYPPVEQNKEFRCENAECLQVSCRHCRLETHIPKTCQEAARENGHSARRAIEEAMSAALIRKCNKCSTPFIKENGCNKMTCTRGGCYNVQCYVCSQSCDYSHFDDSRRGGKKGNCPLFDSVEQRHQSEVRAAEESARQKAAEQNPELAAELLQINFSDKVLQDDARRKAANPAAVGGVQQNVQAQQRQQARQQYHARQQLQAQQRLQARQQQQARQPPPPQKPHIVQPPAPPAACPAQPAQRVPPARNNIAGQPFQAAQPGVQPLLPPPQRPRDFLAEFHRSIQLAEYHHTNGGHIGGNMLHAHTAVNPFPHAQGNAVVQNQPHAMQAGQLGPHWQANQPAVQGGQVGQVPAPAARHYHPVPGSTGNRNPPVFGRPWGPRVP</sequence>
<accession>A0AAN6V4D9</accession>
<gene>
    <name evidence="15" type="ORF">C8A04DRAFT_36533</name>
</gene>
<evidence type="ECO:0000256" key="13">
    <source>
        <dbReference type="SAM" id="MobiDB-lite"/>
    </source>
</evidence>
<feature type="region of interest" description="Disordered" evidence="13">
    <location>
        <begin position="1483"/>
        <end position="1570"/>
    </location>
</feature>
<keyword evidence="5" id="KW-0677">Repeat</keyword>
<feature type="region of interest" description="Disordered" evidence="13">
    <location>
        <begin position="1677"/>
        <end position="1700"/>
    </location>
</feature>
<dbReference type="GO" id="GO:0016740">
    <property type="term" value="F:transferase activity"/>
    <property type="evidence" value="ECO:0007669"/>
    <property type="project" value="UniProtKB-KW"/>
</dbReference>
<dbReference type="GO" id="GO:0005737">
    <property type="term" value="C:cytoplasm"/>
    <property type="evidence" value="ECO:0007669"/>
    <property type="project" value="TreeGrafter"/>
</dbReference>
<evidence type="ECO:0000256" key="3">
    <source>
        <dbReference type="ARBA" id="ARBA00022679"/>
    </source>
</evidence>
<feature type="domain" description="RING-type" evidence="14">
    <location>
        <begin position="1215"/>
        <end position="1437"/>
    </location>
</feature>
<feature type="compositionally biased region" description="Acidic residues" evidence="13">
    <location>
        <begin position="983"/>
        <end position="1000"/>
    </location>
</feature>
<evidence type="ECO:0000256" key="1">
    <source>
        <dbReference type="ARBA" id="ARBA00004123"/>
    </source>
</evidence>
<dbReference type="SMART" id="SM01030">
    <property type="entry name" value="BHD_1"/>
    <property type="match status" value="1"/>
</dbReference>
<feature type="compositionally biased region" description="Basic residues" evidence="13">
    <location>
        <begin position="1046"/>
        <end position="1057"/>
    </location>
</feature>
<dbReference type="SMART" id="SM01031">
    <property type="entry name" value="BHD_2"/>
    <property type="match status" value="1"/>
</dbReference>
<dbReference type="Pfam" id="PF03835">
    <property type="entry name" value="Rad4"/>
    <property type="match status" value="1"/>
</dbReference>
<feature type="region of interest" description="Disordered" evidence="13">
    <location>
        <begin position="956"/>
        <end position="1000"/>
    </location>
</feature>
<dbReference type="GO" id="GO:0000111">
    <property type="term" value="C:nucleotide-excision repair factor 2 complex"/>
    <property type="evidence" value="ECO:0007669"/>
    <property type="project" value="TreeGrafter"/>
</dbReference>
<dbReference type="SUPFAM" id="SSF54001">
    <property type="entry name" value="Cysteine proteinases"/>
    <property type="match status" value="1"/>
</dbReference>
<feature type="compositionally biased region" description="Basic residues" evidence="13">
    <location>
        <begin position="1"/>
        <end position="10"/>
    </location>
</feature>
<dbReference type="Pfam" id="PF10403">
    <property type="entry name" value="BHD_1"/>
    <property type="match status" value="1"/>
</dbReference>
<dbReference type="InterPro" id="IPR018328">
    <property type="entry name" value="Rad4_beta-hairpin_dom3"/>
</dbReference>
<name>A0AAN6V4D9_9PEZI</name>
<keyword evidence="4" id="KW-0479">Metal-binding</keyword>
<feature type="region of interest" description="Disordered" evidence="13">
    <location>
        <begin position="1036"/>
        <end position="1080"/>
    </location>
</feature>
<dbReference type="GO" id="GO:0071942">
    <property type="term" value="C:XPC complex"/>
    <property type="evidence" value="ECO:0007669"/>
    <property type="project" value="TreeGrafter"/>
</dbReference>
<dbReference type="InterPro" id="IPR018325">
    <property type="entry name" value="Rad4/PNGase_transGLS-fold"/>
</dbReference>
<dbReference type="Gene3D" id="3.30.70.2460">
    <property type="entry name" value="Rad4, beta-hairpin domain BHD3"/>
    <property type="match status" value="1"/>
</dbReference>
<feature type="compositionally biased region" description="Pro residues" evidence="13">
    <location>
        <begin position="1534"/>
        <end position="1552"/>
    </location>
</feature>
<feature type="compositionally biased region" description="Acidic residues" evidence="13">
    <location>
        <begin position="102"/>
        <end position="116"/>
    </location>
</feature>
<keyword evidence="11" id="KW-0539">Nucleus</keyword>
<dbReference type="SMART" id="SM01032">
    <property type="entry name" value="BHD_3"/>
    <property type="match status" value="1"/>
</dbReference>
<dbReference type="Gene3D" id="1.20.120.1750">
    <property type="match status" value="1"/>
</dbReference>
<dbReference type="Pfam" id="PF10404">
    <property type="entry name" value="BHD_2"/>
    <property type="match status" value="1"/>
</dbReference>
<dbReference type="GO" id="GO:0008270">
    <property type="term" value="F:zinc ion binding"/>
    <property type="evidence" value="ECO:0007669"/>
    <property type="project" value="UniProtKB-KW"/>
</dbReference>
<dbReference type="PROSITE" id="PS51873">
    <property type="entry name" value="TRIAD"/>
    <property type="match status" value="1"/>
</dbReference>
<evidence type="ECO:0000256" key="6">
    <source>
        <dbReference type="ARBA" id="ARBA00022763"/>
    </source>
</evidence>
<dbReference type="CDD" id="cd16630">
    <property type="entry name" value="RING-HC_RBR_RNF216"/>
    <property type="match status" value="1"/>
</dbReference>
<keyword evidence="3" id="KW-0808">Transferase</keyword>
<feature type="compositionally biased region" description="Low complexity" evidence="13">
    <location>
        <begin position="1497"/>
        <end position="1533"/>
    </location>
</feature>
<evidence type="ECO:0000313" key="15">
    <source>
        <dbReference type="EMBL" id="KAK4144537.1"/>
    </source>
</evidence>
<comment type="subcellular location">
    <subcellularLocation>
        <location evidence="1">Nucleus</location>
    </subcellularLocation>
</comment>
<evidence type="ECO:0000256" key="11">
    <source>
        <dbReference type="ARBA" id="ARBA00023242"/>
    </source>
</evidence>
<dbReference type="GeneID" id="87820171"/>
<feature type="compositionally biased region" description="Low complexity" evidence="13">
    <location>
        <begin position="1553"/>
        <end position="1565"/>
    </location>
</feature>
<dbReference type="GO" id="GO:0003697">
    <property type="term" value="F:single-stranded DNA binding"/>
    <property type="evidence" value="ECO:0007669"/>
    <property type="project" value="TreeGrafter"/>
</dbReference>
<dbReference type="GO" id="GO:0003684">
    <property type="term" value="F:damaged DNA binding"/>
    <property type="evidence" value="ECO:0007669"/>
    <property type="project" value="InterPro"/>
</dbReference>
<comment type="caution">
    <text evidence="15">The sequence shown here is derived from an EMBL/GenBank/DDBJ whole genome shotgun (WGS) entry which is preliminary data.</text>
</comment>
<dbReference type="InterPro" id="IPR018327">
    <property type="entry name" value="BHD_2"/>
</dbReference>
<evidence type="ECO:0000256" key="10">
    <source>
        <dbReference type="ARBA" id="ARBA00023204"/>
    </source>
</evidence>
<dbReference type="Proteomes" id="UP001302676">
    <property type="component" value="Unassembled WGS sequence"/>
</dbReference>
<keyword evidence="8" id="KW-0833">Ubl conjugation pathway</keyword>
<evidence type="ECO:0000256" key="9">
    <source>
        <dbReference type="ARBA" id="ARBA00022833"/>
    </source>
</evidence>
<dbReference type="InterPro" id="IPR018326">
    <property type="entry name" value="Rad4_beta-hairpin_dom1"/>
</dbReference>
<dbReference type="InterPro" id="IPR047544">
    <property type="entry name" value="RING-HC_RBR_RNF216"/>
</dbReference>
<dbReference type="PANTHER" id="PTHR12135">
    <property type="entry name" value="DNA REPAIR PROTEIN XP-C / RAD4"/>
    <property type="match status" value="1"/>
</dbReference>
<dbReference type="InterPro" id="IPR004583">
    <property type="entry name" value="DNA_repair_Rad4"/>
</dbReference>
<evidence type="ECO:0000259" key="14">
    <source>
        <dbReference type="PROSITE" id="PS51873"/>
    </source>
</evidence>
<organism evidence="15 16">
    <name type="scientific">Dichotomopilus funicola</name>
    <dbReference type="NCBI Taxonomy" id="1934379"/>
    <lineage>
        <taxon>Eukaryota</taxon>
        <taxon>Fungi</taxon>
        <taxon>Dikarya</taxon>
        <taxon>Ascomycota</taxon>
        <taxon>Pezizomycotina</taxon>
        <taxon>Sordariomycetes</taxon>
        <taxon>Sordariomycetidae</taxon>
        <taxon>Sordariales</taxon>
        <taxon>Chaetomiaceae</taxon>
        <taxon>Dichotomopilus</taxon>
    </lineage>
</organism>
<keyword evidence="16" id="KW-1185">Reference proteome</keyword>
<dbReference type="GO" id="GO:0006298">
    <property type="term" value="P:mismatch repair"/>
    <property type="evidence" value="ECO:0007669"/>
    <property type="project" value="TreeGrafter"/>
</dbReference>
<evidence type="ECO:0000256" key="8">
    <source>
        <dbReference type="ARBA" id="ARBA00022786"/>
    </source>
</evidence>
<dbReference type="InterPro" id="IPR047546">
    <property type="entry name" value="Rcat_RBR_RNF216"/>
</dbReference>
<keyword evidence="7" id="KW-0863">Zinc-finger</keyword>
<dbReference type="CDD" id="cd20353">
    <property type="entry name" value="Rcat_RBR_RNF216"/>
    <property type="match status" value="1"/>
</dbReference>
<dbReference type="FunFam" id="3.30.70.2460:FF:000001">
    <property type="entry name" value="DNA repair protein Rad4 family"/>
    <property type="match status" value="1"/>
</dbReference>
<keyword evidence="9" id="KW-0862">Zinc</keyword>
<dbReference type="Pfam" id="PF10405">
    <property type="entry name" value="BHD_3"/>
    <property type="match status" value="1"/>
</dbReference>
<reference evidence="15" key="1">
    <citation type="journal article" date="2023" name="Mol. Phylogenet. Evol.">
        <title>Genome-scale phylogeny and comparative genomics of the fungal order Sordariales.</title>
        <authorList>
            <person name="Hensen N."/>
            <person name="Bonometti L."/>
            <person name="Westerberg I."/>
            <person name="Brannstrom I.O."/>
            <person name="Guillou S."/>
            <person name="Cros-Aarteil S."/>
            <person name="Calhoun S."/>
            <person name="Haridas S."/>
            <person name="Kuo A."/>
            <person name="Mondo S."/>
            <person name="Pangilinan J."/>
            <person name="Riley R."/>
            <person name="LaButti K."/>
            <person name="Andreopoulos B."/>
            <person name="Lipzen A."/>
            <person name="Chen C."/>
            <person name="Yan M."/>
            <person name="Daum C."/>
            <person name="Ng V."/>
            <person name="Clum A."/>
            <person name="Steindorff A."/>
            <person name="Ohm R.A."/>
            <person name="Martin F."/>
            <person name="Silar P."/>
            <person name="Natvig D.O."/>
            <person name="Lalanne C."/>
            <person name="Gautier V."/>
            <person name="Ament-Velasquez S.L."/>
            <person name="Kruys A."/>
            <person name="Hutchinson M.I."/>
            <person name="Powell A.J."/>
            <person name="Barry K."/>
            <person name="Miller A.N."/>
            <person name="Grigoriev I.V."/>
            <person name="Debuchy R."/>
            <person name="Gladieux P."/>
            <person name="Hiltunen Thoren M."/>
            <person name="Johannesson H."/>
        </authorList>
    </citation>
    <scope>NUCLEOTIDE SEQUENCE</scope>
    <source>
        <strain evidence="15">CBS 141.50</strain>
    </source>
</reference>
<reference evidence="15" key="2">
    <citation type="submission" date="2023-05" db="EMBL/GenBank/DDBJ databases">
        <authorList>
            <consortium name="Lawrence Berkeley National Laboratory"/>
            <person name="Steindorff A."/>
            <person name="Hensen N."/>
            <person name="Bonometti L."/>
            <person name="Westerberg I."/>
            <person name="Brannstrom I.O."/>
            <person name="Guillou S."/>
            <person name="Cros-Aarteil S."/>
            <person name="Calhoun S."/>
            <person name="Haridas S."/>
            <person name="Kuo A."/>
            <person name="Mondo S."/>
            <person name="Pangilinan J."/>
            <person name="Riley R."/>
            <person name="Labutti K."/>
            <person name="Andreopoulos B."/>
            <person name="Lipzen A."/>
            <person name="Chen C."/>
            <person name="Yanf M."/>
            <person name="Daum C."/>
            <person name="Ng V."/>
            <person name="Clum A."/>
            <person name="Ohm R."/>
            <person name="Martin F."/>
            <person name="Silar P."/>
            <person name="Natvig D."/>
            <person name="Lalanne C."/>
            <person name="Gautier V."/>
            <person name="Ament-Velasquez S.L."/>
            <person name="Kruys A."/>
            <person name="Hutchinson M.I."/>
            <person name="Powell A.J."/>
            <person name="Barry K."/>
            <person name="Miller A.N."/>
            <person name="Grigoriev I.V."/>
            <person name="Debuchy R."/>
            <person name="Gladieux P."/>
            <person name="Thoren M.H."/>
            <person name="Johannesson H."/>
        </authorList>
    </citation>
    <scope>NUCLEOTIDE SEQUENCE</scope>
    <source>
        <strain evidence="15">CBS 141.50</strain>
    </source>
</reference>
<dbReference type="SUPFAM" id="SSF57850">
    <property type="entry name" value="RING/U-box"/>
    <property type="match status" value="1"/>
</dbReference>
<dbReference type="InterPro" id="IPR036985">
    <property type="entry name" value="Transglutaminase-like_sf"/>
</dbReference>
<dbReference type="Gene3D" id="3.90.260.10">
    <property type="entry name" value="Transglutaminase-like"/>
    <property type="match status" value="1"/>
</dbReference>
<keyword evidence="6" id="KW-0227">DNA damage</keyword>
<dbReference type="Pfam" id="PF26200">
    <property type="entry name" value="Rcat_RNF216"/>
    <property type="match status" value="1"/>
</dbReference>
<dbReference type="InterPro" id="IPR042488">
    <property type="entry name" value="Rad4_BHD3_sf"/>
</dbReference>
<feature type="region of interest" description="Disordered" evidence="13">
    <location>
        <begin position="1"/>
        <end position="116"/>
    </location>
</feature>
<comment type="similarity">
    <text evidence="2">Belongs to the XPC family.</text>
</comment>
<dbReference type="InterPro" id="IPR044066">
    <property type="entry name" value="TRIAD_supradom"/>
</dbReference>
<dbReference type="PANTHER" id="PTHR12135:SF2">
    <property type="entry name" value="DNA REPAIR PROTEIN RAD34"/>
    <property type="match status" value="1"/>
</dbReference>
<feature type="coiled-coil region" evidence="12">
    <location>
        <begin position="1184"/>
        <end position="1213"/>
    </location>
</feature>
<evidence type="ECO:0000256" key="2">
    <source>
        <dbReference type="ARBA" id="ARBA00009525"/>
    </source>
</evidence>
<feature type="region of interest" description="Disordered" evidence="13">
    <location>
        <begin position="228"/>
        <end position="251"/>
    </location>
</feature>
<dbReference type="Gene3D" id="2.20.20.110">
    <property type="entry name" value="Rad4, beta-hairpin domain BHD1"/>
    <property type="match status" value="1"/>
</dbReference>
<dbReference type="InterPro" id="IPR038765">
    <property type="entry name" value="Papain-like_cys_pep_sf"/>
</dbReference>
<feature type="compositionally biased region" description="Polar residues" evidence="13">
    <location>
        <begin position="48"/>
        <end position="58"/>
    </location>
</feature>
<evidence type="ECO:0000256" key="12">
    <source>
        <dbReference type="SAM" id="Coils"/>
    </source>
</evidence>
<dbReference type="GO" id="GO:0006289">
    <property type="term" value="P:nucleotide-excision repair"/>
    <property type="evidence" value="ECO:0007669"/>
    <property type="project" value="InterPro"/>
</dbReference>
<evidence type="ECO:0000256" key="7">
    <source>
        <dbReference type="ARBA" id="ARBA00022771"/>
    </source>
</evidence>
<dbReference type="CDD" id="cd20339">
    <property type="entry name" value="BRcat_RBR_RNF216"/>
    <property type="match status" value="1"/>
</dbReference>
<feature type="compositionally biased region" description="Basic residues" evidence="13">
    <location>
        <begin position="239"/>
        <end position="248"/>
    </location>
</feature>
<evidence type="ECO:0000256" key="5">
    <source>
        <dbReference type="ARBA" id="ARBA00022737"/>
    </source>
</evidence>
<dbReference type="EMBL" id="MU853576">
    <property type="protein sequence ID" value="KAK4144537.1"/>
    <property type="molecule type" value="Genomic_DNA"/>
</dbReference>
<keyword evidence="12" id="KW-0175">Coiled coil</keyword>
<protein>
    <recommendedName>
        <fullName evidence="14">RING-type domain-containing protein</fullName>
    </recommendedName>
</protein>
<dbReference type="RefSeq" id="XP_062637908.1">
    <property type="nucleotide sequence ID" value="XM_062783558.1"/>
</dbReference>
<evidence type="ECO:0000256" key="4">
    <source>
        <dbReference type="ARBA" id="ARBA00022723"/>
    </source>
</evidence>
<dbReference type="InterPro" id="IPR047545">
    <property type="entry name" value="BRcat_RBR_RNF216"/>
</dbReference>